<dbReference type="SUPFAM" id="SSF46785">
    <property type="entry name" value="Winged helix' DNA-binding domain"/>
    <property type="match status" value="1"/>
</dbReference>
<dbReference type="EMBL" id="JAAIKC010000004">
    <property type="protein sequence ID" value="NEW07071.1"/>
    <property type="molecule type" value="Genomic_DNA"/>
</dbReference>
<comment type="caution">
    <text evidence="2">The sequence shown here is derived from an EMBL/GenBank/DDBJ whole genome shotgun (WGS) entry which is preliminary data.</text>
</comment>
<name>A0A6G3ZZR9_9BACL</name>
<dbReference type="Pfam" id="PF02082">
    <property type="entry name" value="Rrf2"/>
    <property type="match status" value="1"/>
</dbReference>
<proteinExistence type="predicted"/>
<dbReference type="NCBIfam" id="TIGR00738">
    <property type="entry name" value="rrf2_super"/>
    <property type="match status" value="1"/>
</dbReference>
<dbReference type="PANTHER" id="PTHR33221">
    <property type="entry name" value="WINGED HELIX-TURN-HELIX TRANSCRIPTIONAL REGULATOR, RRF2 FAMILY"/>
    <property type="match status" value="1"/>
</dbReference>
<sequence>MKISTKGEYALRALIVLGQNRDAWLSVGELSRKTLVSEPYLEKILLQLKKMDYVESKRGHQGGFNLLREPDNINLGEVIRQLEGPLAPMGCASITKYEPCELEVGCLLKPLWVLIREVIAHVLEQTTLQHLLDGQFYLNEKDVRVPCS</sequence>
<dbReference type="Gene3D" id="1.10.10.10">
    <property type="entry name" value="Winged helix-like DNA-binding domain superfamily/Winged helix DNA-binding domain"/>
    <property type="match status" value="1"/>
</dbReference>
<dbReference type="InterPro" id="IPR000944">
    <property type="entry name" value="Tscrpt_reg_Rrf2"/>
</dbReference>
<keyword evidence="1" id="KW-0238">DNA-binding</keyword>
<dbReference type="PANTHER" id="PTHR33221:SF5">
    <property type="entry name" value="HTH-TYPE TRANSCRIPTIONAL REGULATOR ISCR"/>
    <property type="match status" value="1"/>
</dbReference>
<evidence type="ECO:0000313" key="2">
    <source>
        <dbReference type="EMBL" id="NEW07071.1"/>
    </source>
</evidence>
<reference evidence="2" key="1">
    <citation type="submission" date="2020-02" db="EMBL/GenBank/DDBJ databases">
        <authorList>
            <person name="Shen X.-R."/>
            <person name="Zhang Y.-X."/>
        </authorList>
    </citation>
    <scope>NUCLEOTIDE SEQUENCE</scope>
    <source>
        <strain evidence="2">SYP-B3998</strain>
    </source>
</reference>
<protein>
    <submittedName>
        <fullName evidence="2">Rrf2 family transcriptional regulator</fullName>
    </submittedName>
</protein>
<organism evidence="2">
    <name type="scientific">Paenibacillus sp. SYP-B3998</name>
    <dbReference type="NCBI Taxonomy" id="2678564"/>
    <lineage>
        <taxon>Bacteria</taxon>
        <taxon>Bacillati</taxon>
        <taxon>Bacillota</taxon>
        <taxon>Bacilli</taxon>
        <taxon>Bacillales</taxon>
        <taxon>Paenibacillaceae</taxon>
        <taxon>Paenibacillus</taxon>
    </lineage>
</organism>
<dbReference type="RefSeq" id="WP_163947319.1">
    <property type="nucleotide sequence ID" value="NZ_JAAIKC010000004.1"/>
</dbReference>
<evidence type="ECO:0000256" key="1">
    <source>
        <dbReference type="ARBA" id="ARBA00023125"/>
    </source>
</evidence>
<dbReference type="GO" id="GO:0003700">
    <property type="term" value="F:DNA-binding transcription factor activity"/>
    <property type="evidence" value="ECO:0007669"/>
    <property type="project" value="TreeGrafter"/>
</dbReference>
<dbReference type="AlphaFoldDB" id="A0A6G3ZZR9"/>
<dbReference type="PROSITE" id="PS51197">
    <property type="entry name" value="HTH_RRF2_2"/>
    <property type="match status" value="1"/>
</dbReference>
<gene>
    <name evidence="2" type="ORF">GK047_13750</name>
</gene>
<dbReference type="GO" id="GO:0005829">
    <property type="term" value="C:cytosol"/>
    <property type="evidence" value="ECO:0007669"/>
    <property type="project" value="TreeGrafter"/>
</dbReference>
<dbReference type="GO" id="GO:0003677">
    <property type="term" value="F:DNA binding"/>
    <property type="evidence" value="ECO:0007669"/>
    <property type="project" value="UniProtKB-KW"/>
</dbReference>
<dbReference type="InterPro" id="IPR036388">
    <property type="entry name" value="WH-like_DNA-bd_sf"/>
</dbReference>
<dbReference type="InterPro" id="IPR036390">
    <property type="entry name" value="WH_DNA-bd_sf"/>
</dbReference>
<accession>A0A6G3ZZR9</accession>